<evidence type="ECO:0000313" key="7">
    <source>
        <dbReference type="Proteomes" id="UP000239089"/>
    </source>
</evidence>
<dbReference type="EMBL" id="NHSJ01000011">
    <property type="protein sequence ID" value="PPQ33868.1"/>
    <property type="molecule type" value="Genomic_DNA"/>
</dbReference>
<evidence type="ECO:0000313" key="6">
    <source>
        <dbReference type="EMBL" id="PPQ33868.1"/>
    </source>
</evidence>
<name>A0A2S6NGW1_9HYPH</name>
<gene>
    <name evidence="6" type="ORF">CCR94_00620</name>
</gene>
<dbReference type="PROSITE" id="PS50893">
    <property type="entry name" value="ABC_TRANSPORTER_2"/>
    <property type="match status" value="1"/>
</dbReference>
<evidence type="ECO:0000256" key="3">
    <source>
        <dbReference type="ARBA" id="ARBA00022741"/>
    </source>
</evidence>
<dbReference type="InterPro" id="IPR017871">
    <property type="entry name" value="ABC_transporter-like_CS"/>
</dbReference>
<evidence type="ECO:0000256" key="4">
    <source>
        <dbReference type="ARBA" id="ARBA00022840"/>
    </source>
</evidence>
<organism evidence="6 7">
    <name type="scientific">Rhodoblastus sphagnicola</name>
    <dbReference type="NCBI Taxonomy" id="333368"/>
    <lineage>
        <taxon>Bacteria</taxon>
        <taxon>Pseudomonadati</taxon>
        <taxon>Pseudomonadota</taxon>
        <taxon>Alphaproteobacteria</taxon>
        <taxon>Hyphomicrobiales</taxon>
        <taxon>Rhodoblastaceae</taxon>
        <taxon>Rhodoblastus</taxon>
    </lineage>
</organism>
<feature type="domain" description="ABC transporter" evidence="5">
    <location>
        <begin position="1"/>
        <end position="232"/>
    </location>
</feature>
<dbReference type="Gene3D" id="3.40.50.300">
    <property type="entry name" value="P-loop containing nucleotide triphosphate hydrolases"/>
    <property type="match status" value="1"/>
</dbReference>
<accession>A0A2S6NGW1</accession>
<protein>
    <submittedName>
        <fullName evidence="6">ABC transporter ATP-binding protein</fullName>
    </submittedName>
</protein>
<dbReference type="InterPro" id="IPR027417">
    <property type="entry name" value="P-loop_NTPase"/>
</dbReference>
<dbReference type="PANTHER" id="PTHR42788:SF13">
    <property type="entry name" value="ALIPHATIC SULFONATES IMPORT ATP-BINDING PROTEIN SSUB"/>
    <property type="match status" value="1"/>
</dbReference>
<evidence type="ECO:0000256" key="1">
    <source>
        <dbReference type="ARBA" id="ARBA00005417"/>
    </source>
</evidence>
<dbReference type="InterPro" id="IPR003593">
    <property type="entry name" value="AAA+_ATPase"/>
</dbReference>
<sequence>MQVQAASKAYHFGRDRVRALDSVSFSVREGEFVSLLGPSGCGKSTLLWAIAGLKALDSGTVSLDGDPILKPHPAIACIFQEPTLLPWRTVAENIAFPLELRRDQRDGSKERIARLIKRVGLEGFERHFPKALSGGMQQRASIVRALAAEPSVLLMDEPFSALDPFTREDMNLLLQDIWIETGKTMILVTHNIEEAVLLSDRIVVMTPRPGRVRKVVEINLPRPRTAEVLTTPEVFTLIAGIRRAIAY</sequence>
<dbReference type="OrthoDB" id="9807242at2"/>
<evidence type="ECO:0000256" key="2">
    <source>
        <dbReference type="ARBA" id="ARBA00022448"/>
    </source>
</evidence>
<dbReference type="SMART" id="SM00382">
    <property type="entry name" value="AAA"/>
    <property type="match status" value="1"/>
</dbReference>
<comment type="similarity">
    <text evidence="1">Belongs to the ABC transporter superfamily.</text>
</comment>
<dbReference type="InterPro" id="IPR050166">
    <property type="entry name" value="ABC_transporter_ATP-bind"/>
</dbReference>
<keyword evidence="7" id="KW-1185">Reference proteome</keyword>
<evidence type="ECO:0000259" key="5">
    <source>
        <dbReference type="PROSITE" id="PS50893"/>
    </source>
</evidence>
<dbReference type="Proteomes" id="UP000239089">
    <property type="component" value="Unassembled WGS sequence"/>
</dbReference>
<keyword evidence="4 6" id="KW-0067">ATP-binding</keyword>
<dbReference type="CDD" id="cd03293">
    <property type="entry name" value="ABC_NrtD_SsuB_transporters"/>
    <property type="match status" value="1"/>
</dbReference>
<dbReference type="PANTHER" id="PTHR42788">
    <property type="entry name" value="TAURINE IMPORT ATP-BINDING PROTEIN-RELATED"/>
    <property type="match status" value="1"/>
</dbReference>
<dbReference type="GO" id="GO:0016887">
    <property type="term" value="F:ATP hydrolysis activity"/>
    <property type="evidence" value="ECO:0007669"/>
    <property type="project" value="InterPro"/>
</dbReference>
<comment type="caution">
    <text evidence="6">The sequence shown here is derived from an EMBL/GenBank/DDBJ whole genome shotgun (WGS) entry which is preliminary data.</text>
</comment>
<dbReference type="SUPFAM" id="SSF52540">
    <property type="entry name" value="P-loop containing nucleoside triphosphate hydrolases"/>
    <property type="match status" value="1"/>
</dbReference>
<dbReference type="Pfam" id="PF00005">
    <property type="entry name" value="ABC_tran"/>
    <property type="match status" value="1"/>
</dbReference>
<reference evidence="6 7" key="1">
    <citation type="journal article" date="2018" name="Arch. Microbiol.">
        <title>New insights into the metabolic potential of the phototrophic purple bacterium Rhodopila globiformis DSM 161(T) from its draft genome sequence and evidence for a vanadium-dependent nitrogenase.</title>
        <authorList>
            <person name="Imhoff J.F."/>
            <person name="Rahn T."/>
            <person name="Kunzel S."/>
            <person name="Neulinger S.C."/>
        </authorList>
    </citation>
    <scope>NUCLEOTIDE SEQUENCE [LARGE SCALE GENOMIC DNA]</scope>
    <source>
        <strain evidence="6 7">DSM 16996</strain>
    </source>
</reference>
<keyword evidence="2" id="KW-0813">Transport</keyword>
<keyword evidence="3" id="KW-0547">Nucleotide-binding</keyword>
<proteinExistence type="inferred from homology"/>
<dbReference type="GO" id="GO:0005524">
    <property type="term" value="F:ATP binding"/>
    <property type="evidence" value="ECO:0007669"/>
    <property type="project" value="UniProtKB-KW"/>
</dbReference>
<dbReference type="PROSITE" id="PS00211">
    <property type="entry name" value="ABC_TRANSPORTER_1"/>
    <property type="match status" value="1"/>
</dbReference>
<dbReference type="AlphaFoldDB" id="A0A2S6NGW1"/>
<dbReference type="InterPro" id="IPR003439">
    <property type="entry name" value="ABC_transporter-like_ATP-bd"/>
</dbReference>